<dbReference type="GO" id="GO:0043565">
    <property type="term" value="F:sequence-specific DNA binding"/>
    <property type="evidence" value="ECO:0007669"/>
    <property type="project" value="TreeGrafter"/>
</dbReference>
<protein>
    <submittedName>
        <fullName evidence="8">Zinc finger C2H2-type</fullName>
    </submittedName>
</protein>
<dbReference type="SMART" id="SM00355">
    <property type="entry name" value="ZnF_C2H2"/>
    <property type="match status" value="5"/>
</dbReference>
<dbReference type="PANTHER" id="PTHR24408">
    <property type="entry name" value="ZINC FINGER PROTEIN"/>
    <property type="match status" value="1"/>
</dbReference>
<evidence type="ECO:0000313" key="9">
    <source>
        <dbReference type="Proteomes" id="UP001056384"/>
    </source>
</evidence>
<dbReference type="GO" id="GO:0000981">
    <property type="term" value="F:DNA-binding transcription factor activity, RNA polymerase II-specific"/>
    <property type="evidence" value="ECO:0007669"/>
    <property type="project" value="TreeGrafter"/>
</dbReference>
<evidence type="ECO:0000256" key="1">
    <source>
        <dbReference type="ARBA" id="ARBA00022723"/>
    </source>
</evidence>
<feature type="compositionally biased region" description="Acidic residues" evidence="6">
    <location>
        <begin position="664"/>
        <end position="675"/>
    </location>
</feature>
<gene>
    <name evidence="8" type="ORF">Slin15195_G018200</name>
</gene>
<evidence type="ECO:0000313" key="8">
    <source>
        <dbReference type="EMBL" id="USW48501.1"/>
    </source>
</evidence>
<dbReference type="PANTHER" id="PTHR24408:SF58">
    <property type="entry name" value="TRANSCRIPTION FACTOR (TFIIIA), PUTATIVE (AFU_ORTHOLOGUE AFUA_1G05150)-RELATED"/>
    <property type="match status" value="1"/>
</dbReference>
<dbReference type="GO" id="GO:0005634">
    <property type="term" value="C:nucleus"/>
    <property type="evidence" value="ECO:0007669"/>
    <property type="project" value="TreeGrafter"/>
</dbReference>
<dbReference type="InterPro" id="IPR036236">
    <property type="entry name" value="Znf_C2H2_sf"/>
</dbReference>
<evidence type="ECO:0000256" key="2">
    <source>
        <dbReference type="ARBA" id="ARBA00022737"/>
    </source>
</evidence>
<evidence type="ECO:0000256" key="5">
    <source>
        <dbReference type="PROSITE-ProRule" id="PRU00042"/>
    </source>
</evidence>
<evidence type="ECO:0000259" key="7">
    <source>
        <dbReference type="PROSITE" id="PS50157"/>
    </source>
</evidence>
<feature type="domain" description="C2H2-type" evidence="7">
    <location>
        <begin position="490"/>
        <end position="520"/>
    </location>
</feature>
<name>A0A9Q9AM77_9PEZI</name>
<sequence>MAGRRRLSQHVRDAHLSAPGHDLLDISDLQELVQRGVQIPLEQLTKSVQVQPWVGQEHHDFQPLQYHATGWQTGHVSRPGAMTEPLQTRSQPIKINSTLSRHPSNADSGYASRPLSTQLETFGYETVPFQDDVYSQSGSFDERLFQNGMHAQGARTVVSENLVSASSGRGMNRPPSLAPCPDCGRLPKNHSDARKHAETHAKRHKCQVPGCGRKEGFATINDLERHRKSVHGAHPAVGNPYGYVCRACVQQPRGKENKFWPRRDNFKAHIKRKHGEWNEADLLELSKSHRPDDPLTIDVEERSVISLQDRTRALSCIEQDEGTWYNAQQYPCTPHLGHQQLQEDLPDMFSASQTQDDSLAAVGSGALDETMFYGDNNLWPVSDNDLILNASWATHGMRNDVPYSANMQSDDIKPDWYQNQETKQIVTHAACPDSASDSKSPRSTQNTRRQSQAPSALQQPSGGHQCPYCSKFTKRECDLKKHMKRHTRPYGCTFPACNKTFGSRNDWKRHESSQHPLPEQWKCCRAKHSPTSSETCQLRPWKNVELLKQHLRSNEHGMKDPRAIQQECNNGRMGKQGLEGWWCGFCNRIIRPTPQQRQQHASSDPIPGAREQRLQHIGDHFDKDFKEIGDWVCAEENKKKRDISQKQQRQAKVRARGSWTKGEEEAEEDEEDELPIYDPSMEEVVGMMELKLEREGQEEEDELDAESFSDDEMMG</sequence>
<feature type="compositionally biased region" description="Polar residues" evidence="6">
    <location>
        <begin position="435"/>
        <end position="449"/>
    </location>
</feature>
<reference evidence="8" key="1">
    <citation type="submission" date="2022-06" db="EMBL/GenBank/DDBJ databases">
        <title>Complete genome sequences of two strains of the flax pathogen Septoria linicola.</title>
        <authorList>
            <person name="Lapalu N."/>
            <person name="Simon A."/>
            <person name="Demenou B."/>
            <person name="Paumier D."/>
            <person name="Guillot M.-P."/>
            <person name="Gout L."/>
            <person name="Valade R."/>
        </authorList>
    </citation>
    <scope>NUCLEOTIDE SEQUENCE</scope>
    <source>
        <strain evidence="8">SE15195</strain>
    </source>
</reference>
<dbReference type="OrthoDB" id="6077919at2759"/>
<feature type="domain" description="C2H2-type" evidence="7">
    <location>
        <begin position="464"/>
        <end position="491"/>
    </location>
</feature>
<organism evidence="8 9">
    <name type="scientific">Septoria linicola</name>
    <dbReference type="NCBI Taxonomy" id="215465"/>
    <lineage>
        <taxon>Eukaryota</taxon>
        <taxon>Fungi</taxon>
        <taxon>Dikarya</taxon>
        <taxon>Ascomycota</taxon>
        <taxon>Pezizomycotina</taxon>
        <taxon>Dothideomycetes</taxon>
        <taxon>Dothideomycetidae</taxon>
        <taxon>Mycosphaerellales</taxon>
        <taxon>Mycosphaerellaceae</taxon>
        <taxon>Septoria</taxon>
    </lineage>
</organism>
<proteinExistence type="predicted"/>
<keyword evidence="4" id="KW-0862">Zinc</keyword>
<dbReference type="GO" id="GO:0008270">
    <property type="term" value="F:zinc ion binding"/>
    <property type="evidence" value="ECO:0007669"/>
    <property type="project" value="UniProtKB-KW"/>
</dbReference>
<keyword evidence="3 5" id="KW-0863">Zinc-finger</keyword>
<feature type="region of interest" description="Disordered" evidence="6">
    <location>
        <begin position="637"/>
        <end position="715"/>
    </location>
</feature>
<dbReference type="InterPro" id="IPR013087">
    <property type="entry name" value="Znf_C2H2_type"/>
</dbReference>
<feature type="compositionally biased region" description="Low complexity" evidence="6">
    <location>
        <begin position="450"/>
        <end position="461"/>
    </location>
</feature>
<dbReference type="Proteomes" id="UP001056384">
    <property type="component" value="Chromosome 1"/>
</dbReference>
<dbReference type="SUPFAM" id="SSF57667">
    <property type="entry name" value="beta-beta-alpha zinc fingers"/>
    <property type="match status" value="1"/>
</dbReference>
<accession>A0A9Q9AM77</accession>
<feature type="region of interest" description="Disordered" evidence="6">
    <location>
        <begin position="429"/>
        <end position="465"/>
    </location>
</feature>
<keyword evidence="2" id="KW-0677">Repeat</keyword>
<dbReference type="PROSITE" id="PS00028">
    <property type="entry name" value="ZINC_FINGER_C2H2_1"/>
    <property type="match status" value="1"/>
</dbReference>
<evidence type="ECO:0000256" key="6">
    <source>
        <dbReference type="SAM" id="MobiDB-lite"/>
    </source>
</evidence>
<dbReference type="AlphaFoldDB" id="A0A9Q9AM77"/>
<dbReference type="PROSITE" id="PS50157">
    <property type="entry name" value="ZINC_FINGER_C2H2_2"/>
    <property type="match status" value="2"/>
</dbReference>
<evidence type="ECO:0000256" key="3">
    <source>
        <dbReference type="ARBA" id="ARBA00022771"/>
    </source>
</evidence>
<keyword evidence="9" id="KW-1185">Reference proteome</keyword>
<evidence type="ECO:0000256" key="4">
    <source>
        <dbReference type="ARBA" id="ARBA00022833"/>
    </source>
</evidence>
<keyword evidence="1" id="KW-0479">Metal-binding</keyword>
<dbReference type="Gene3D" id="3.30.160.60">
    <property type="entry name" value="Classic Zinc Finger"/>
    <property type="match status" value="2"/>
</dbReference>
<dbReference type="EMBL" id="CP099418">
    <property type="protein sequence ID" value="USW48501.1"/>
    <property type="molecule type" value="Genomic_DNA"/>
</dbReference>
<feature type="compositionally biased region" description="Acidic residues" evidence="6">
    <location>
        <begin position="696"/>
        <end position="715"/>
    </location>
</feature>